<evidence type="ECO:0000259" key="3">
    <source>
        <dbReference type="Pfam" id="PF07539"/>
    </source>
</evidence>
<feature type="region of interest" description="Disordered" evidence="2">
    <location>
        <begin position="1159"/>
        <end position="1183"/>
    </location>
</feature>
<keyword evidence="7" id="KW-1185">Reference proteome</keyword>
<dbReference type="InterPro" id="IPR016024">
    <property type="entry name" value="ARM-type_fold"/>
</dbReference>
<evidence type="ECO:0000256" key="1">
    <source>
        <dbReference type="PROSITE-ProRule" id="PRU00103"/>
    </source>
</evidence>
<dbReference type="InterPro" id="IPR021133">
    <property type="entry name" value="HEAT_type_2"/>
</dbReference>
<feature type="domain" description="U3 small nucleolar RNA-associated protein 20 N-terminal" evidence="3">
    <location>
        <begin position="816"/>
        <end position="972"/>
    </location>
</feature>
<feature type="compositionally biased region" description="Low complexity" evidence="2">
    <location>
        <begin position="791"/>
        <end position="802"/>
    </location>
</feature>
<evidence type="ECO:0000256" key="2">
    <source>
        <dbReference type="SAM" id="MobiDB-lite"/>
    </source>
</evidence>
<evidence type="ECO:0000313" key="7">
    <source>
        <dbReference type="Proteomes" id="UP001445335"/>
    </source>
</evidence>
<feature type="compositionally biased region" description="Acidic residues" evidence="2">
    <location>
        <begin position="558"/>
        <end position="569"/>
    </location>
</feature>
<feature type="compositionally biased region" description="Low complexity" evidence="2">
    <location>
        <begin position="576"/>
        <end position="591"/>
    </location>
</feature>
<feature type="domain" description="U3 small nucleolar RNA-associated protein 20" evidence="4">
    <location>
        <begin position="1548"/>
        <end position="1762"/>
    </location>
</feature>
<reference evidence="6 7" key="1">
    <citation type="journal article" date="2024" name="Nat. Commun.">
        <title>Phylogenomics reveals the evolutionary origins of lichenization in chlorophyte algae.</title>
        <authorList>
            <person name="Puginier C."/>
            <person name="Libourel C."/>
            <person name="Otte J."/>
            <person name="Skaloud P."/>
            <person name="Haon M."/>
            <person name="Grisel S."/>
            <person name="Petersen M."/>
            <person name="Berrin J.G."/>
            <person name="Delaux P.M."/>
            <person name="Dal Grande F."/>
            <person name="Keller J."/>
        </authorList>
    </citation>
    <scope>NUCLEOTIDE SEQUENCE [LARGE SCALE GENOMIC DNA]</scope>
    <source>
        <strain evidence="6 7">SAG 245.80</strain>
    </source>
</reference>
<dbReference type="SUPFAM" id="SSF48371">
    <property type="entry name" value="ARM repeat"/>
    <property type="match status" value="2"/>
</dbReference>
<name>A0AAW1SIC7_9CHLO</name>
<dbReference type="InterPro" id="IPR057525">
    <property type="entry name" value="UTP20_C"/>
</dbReference>
<dbReference type="EMBL" id="JALJOU010000003">
    <property type="protein sequence ID" value="KAK9845304.1"/>
    <property type="molecule type" value="Genomic_DNA"/>
</dbReference>
<dbReference type="GO" id="GO:0030686">
    <property type="term" value="C:90S preribosome"/>
    <property type="evidence" value="ECO:0007669"/>
    <property type="project" value="TreeGrafter"/>
</dbReference>
<proteinExistence type="predicted"/>
<dbReference type="InterPro" id="IPR011989">
    <property type="entry name" value="ARM-like"/>
</dbReference>
<dbReference type="Pfam" id="PF20416">
    <property type="entry name" value="UTP20"/>
    <property type="match status" value="1"/>
</dbReference>
<evidence type="ECO:0000259" key="5">
    <source>
        <dbReference type="Pfam" id="PF23099"/>
    </source>
</evidence>
<feature type="region of interest" description="Disordered" evidence="2">
    <location>
        <begin position="2294"/>
        <end position="2336"/>
    </location>
</feature>
<dbReference type="Pfam" id="PF07539">
    <property type="entry name" value="UTP20_N"/>
    <property type="match status" value="2"/>
</dbReference>
<sequence>MSDSSDEAVAERPRKKQKRFTFKRFSQRVDEVEAPAAVYRSLAPVTAAPAAGAASFTQEALQHWRESCSGPHFQAAAAVLTPLTQTLPQLLHHQAAVADAILRAVSWEAEVSLEASLALVQALARDLQADFLPHLPRAMSAVADVLDEGGERQPEVAGQVFACAAGVCRALARPLAADPPRLLAATARLRYAHAEYVRRLAAQAFGPVLRRASPDAVRASVRALLAEHAGRPSEARTQGAGWLLAEAAAGVANGLHSRAPLLLATLLAEDALPISALRGASGRAPALSREALRECAAAVAGAAVARLLELGRRGGLAPLWRALLDEAEARLARCERAAASGVGCAASAARAVGLVAQAVEFHRGSRVKSYEPLITLATRLSPGPMPYPSAARALRTEGLSLLVEACAVLQRGHASAGGGTPLLLAARPNGERLAARALRALAGMLRSRDDAALRALAADALDLAARRGGGSAHAAMAAAEVVASARDWAGLALSAEQLQAILPALEPALAARSQAHRSAALRILCAFPQPALTQAPPPPPPPLPPPPPPPPPISAAADDQEGEEGDGDNGEGSLVGGSSTAGGASEATAPADPSDVFPGLARLEGATCSVENGRSAAVAVAGLGSALAAGRVPGMQLAPLVRSLLGLLHIRFSMLWAPISGALGAALGAAPAIAWPLVLCALQDTQAAFLSGQGGGEAGVWEEDEDEGGAAVANGGGLEEQYARAHRRGSAAASGGCTDAGVRLGSLLNALAAAPVPAVEARAREWAPVFLAYADSRRNAADAADDDAEPDAGGSAGASAGAAPPVAAASRVGGRAWRQHMRGWLAVLGRLPGLRGAPAAAAVRAAVARQLLDMDAAVQQAALKCLKGFRLRYLGAHLDRLLRLADDATLRVELASFPLAAGAEGGIAAEHRADLLAVLVRLLWPKMRKRSGRLGGKGAPGSARAAILNFLAALELPELRTLLVLFLAPLEPPADSAAVGAVDQRVDQRVAESGGREVRGAALRLLAELWARFPDGADWAPLWQRFFTAVAPLAARLPAEALGDRAPALLEVVGTLAASRNLAPLLADAPSVRGEPAAFPAARGPGEWAAEQHLGTRLMQAALAALVVPRCSESTRRAVLGVLESILDAGEDYADAILRPHTSTLLDSLRQLVAAAAAEGSGGGSGGGRRKRSAAAQKRVQAGPSRGDALRALAVLERLAGGANAADAAVAAQLTEALLPMLGGGGGGGRGRAKGAAGEAAALRALGVLAALWAQLAAAPGAGSIPVEDLWRYAGRLAPLAGSLGEREARTALGAATQALAALLPELALPARLLAALNTMSGTMVDEPDYESRLGAYAELTGATWAALGPARALPLLHHLAVRQEHLALLRQLVTALPARFPDLAALEGADPETDPLVNLAHLQLHRRTRALARLSQAVAADELRPATLLGVIVPLLQQMIIEGKAAEGGGHELKELDRDREANVVTAAIAALAATAGALAWPHYQQLLGRFMRIMGRDAGKAVIRAVCAIIDAFHFPLPDDAAADRAALVKRVLPALQAQLLHRGGEAVRAPVALALVKLLRHLPAPAARAALPRALQGVANLLRARLQRIRDDARTVLVAMVAELGSEYLPFAITVLRSALPSKGYMGHVLGFTLHAILAVLVQGAEPGALDDVMEDVLPAVAAEVWGDVGEEKEAGAFAGGCKEAKHVRAFGTYQLLAAGTTFRTHFGPLLRLVRERLGEASAPKVRGQLAALLQAALRGAAANPTATADDVAVFVYATLEGGLAAEEAAAAAAAAAAEVAGQGQGDGGSNACGPARHQHLLVELALGLLLRALRKGPLAGRSPGVLARLDPLLPLLVRALRCRAAAVAQAALRALALLVPLPLPGLAGAAPGAGAAMMELLRGAPDTGAPLPQDCLRLLAALLRACSTYRPSTGQLRFLLGWAYADAAAAAARPAAFGLLRAVLARRLVLPEVYDLMARVQSAMVQAQSAGVRQACGAALLAFLLDYPLGAARLRHHRDFLIANLAYEHDDGRLAVLDMLQAALAKFPDAVVEEWAPMLFLPLVTRLVNDPVAGVRAAVGHTLRALLQRASGDTRERLAAFCERWLAGGDARLRRAAAQALGLLAAVEGTRVARRVPALLPPLLHALQPPADHAQPEGAVGSEAAADGVAAGWQECYYSLLLVEKLHAHAPAELHWEASADARALWASLPALLLHRHAWVRRAAARLLGLGFADEGVAAGLLAAAGPGRLALLCYQQVEAEGAEDALLTQATKNLVFLAPHLYEVDLYAGRVPPVAAAPTSAHDAAALDTANIEPGSPARSELEQNGDGSDREAENDGGGEPGSGSWSGLDPGLGSGTLSLHGLVRRMARLADDRTWPAQRARLAALRFGAALAARLGRGRVEPYLPTLLRPLYRITEGAAASPDEVKALAAEVVAHLRTVAGPEALLAAYNAARRGVAEARVERRRQRTLQALADPEAAAAGRLRKQARRAAGRKRQREELARQRAAGLVVKNKRLRAAKGAHGLAE</sequence>
<accession>A0AAW1SIC7</accession>
<evidence type="ECO:0008006" key="8">
    <source>
        <dbReference type="Google" id="ProtNLM"/>
    </source>
</evidence>
<dbReference type="Pfam" id="PF23099">
    <property type="entry name" value="UTP20_C"/>
    <property type="match status" value="1"/>
</dbReference>
<dbReference type="Proteomes" id="UP001445335">
    <property type="component" value="Unassembled WGS sequence"/>
</dbReference>
<feature type="domain" description="U3 small nucleolar RNA-associated protein 20 C-terminal" evidence="5">
    <location>
        <begin position="2366"/>
        <end position="2484"/>
    </location>
</feature>
<feature type="region of interest" description="Disordered" evidence="2">
    <location>
        <begin position="781"/>
        <end position="802"/>
    </location>
</feature>
<evidence type="ECO:0000259" key="4">
    <source>
        <dbReference type="Pfam" id="PF20416"/>
    </source>
</evidence>
<feature type="compositionally biased region" description="Pro residues" evidence="2">
    <location>
        <begin position="535"/>
        <end position="553"/>
    </location>
</feature>
<gene>
    <name evidence="6" type="ORF">WJX81_002986</name>
</gene>
<feature type="repeat" description="HEAT" evidence="1">
    <location>
        <begin position="2044"/>
        <end position="2082"/>
    </location>
</feature>
<dbReference type="PANTHER" id="PTHR17695">
    <property type="entry name" value="SMALL SUBUNIT PROCESSOME COMPONENT 20 HOMOLOG"/>
    <property type="match status" value="1"/>
</dbReference>
<dbReference type="PROSITE" id="PS50077">
    <property type="entry name" value="HEAT_REPEAT"/>
    <property type="match status" value="1"/>
</dbReference>
<dbReference type="PANTHER" id="PTHR17695:SF11">
    <property type="entry name" value="SMALL SUBUNIT PROCESSOME COMPONENT 20 HOMOLOG"/>
    <property type="match status" value="1"/>
</dbReference>
<dbReference type="InterPro" id="IPR011430">
    <property type="entry name" value="UTP20_N"/>
</dbReference>
<protein>
    <recommendedName>
        <fullName evidence="8">BP28 C-terminal domain-containing protein</fullName>
    </recommendedName>
</protein>
<dbReference type="InterPro" id="IPR052575">
    <property type="entry name" value="SSU_processome_comp_20"/>
</dbReference>
<feature type="domain" description="U3 small nucleolar RNA-associated protein 20 N-terminal" evidence="3">
    <location>
        <begin position="986"/>
        <end position="1362"/>
    </location>
</feature>
<dbReference type="GO" id="GO:0032040">
    <property type="term" value="C:small-subunit processome"/>
    <property type="evidence" value="ECO:0007669"/>
    <property type="project" value="TreeGrafter"/>
</dbReference>
<evidence type="ECO:0000313" key="6">
    <source>
        <dbReference type="EMBL" id="KAK9845304.1"/>
    </source>
</evidence>
<feature type="region of interest" description="Disordered" evidence="2">
    <location>
        <begin position="530"/>
        <end position="596"/>
    </location>
</feature>
<comment type="caution">
    <text evidence="6">The sequence shown here is derived from an EMBL/GenBank/DDBJ whole genome shotgun (WGS) entry which is preliminary data.</text>
</comment>
<dbReference type="Gene3D" id="1.25.10.10">
    <property type="entry name" value="Leucine-rich Repeat Variant"/>
    <property type="match status" value="2"/>
</dbReference>
<organism evidence="6 7">
    <name type="scientific">Elliptochloris bilobata</name>
    <dbReference type="NCBI Taxonomy" id="381761"/>
    <lineage>
        <taxon>Eukaryota</taxon>
        <taxon>Viridiplantae</taxon>
        <taxon>Chlorophyta</taxon>
        <taxon>core chlorophytes</taxon>
        <taxon>Trebouxiophyceae</taxon>
        <taxon>Trebouxiophyceae incertae sedis</taxon>
        <taxon>Elliptochloris clade</taxon>
        <taxon>Elliptochloris</taxon>
    </lineage>
</organism>
<dbReference type="InterPro" id="IPR046523">
    <property type="entry name" value="UTP20_dom"/>
</dbReference>